<keyword evidence="3" id="KW-1185">Reference proteome</keyword>
<organism evidence="2 3">
    <name type="scientific">Portunus trituberculatus</name>
    <name type="common">Swimming crab</name>
    <name type="synonym">Neptunus trituberculatus</name>
    <dbReference type="NCBI Taxonomy" id="210409"/>
    <lineage>
        <taxon>Eukaryota</taxon>
        <taxon>Metazoa</taxon>
        <taxon>Ecdysozoa</taxon>
        <taxon>Arthropoda</taxon>
        <taxon>Crustacea</taxon>
        <taxon>Multicrustacea</taxon>
        <taxon>Malacostraca</taxon>
        <taxon>Eumalacostraca</taxon>
        <taxon>Eucarida</taxon>
        <taxon>Decapoda</taxon>
        <taxon>Pleocyemata</taxon>
        <taxon>Brachyura</taxon>
        <taxon>Eubrachyura</taxon>
        <taxon>Portunoidea</taxon>
        <taxon>Portunidae</taxon>
        <taxon>Portuninae</taxon>
        <taxon>Portunus</taxon>
    </lineage>
</organism>
<name>A0A5B7JI21_PORTR</name>
<gene>
    <name evidence="2" type="ORF">E2C01_088020</name>
</gene>
<evidence type="ECO:0000313" key="3">
    <source>
        <dbReference type="Proteomes" id="UP000324222"/>
    </source>
</evidence>
<feature type="region of interest" description="Disordered" evidence="1">
    <location>
        <begin position="18"/>
        <end position="37"/>
    </location>
</feature>
<dbReference type="Proteomes" id="UP000324222">
    <property type="component" value="Unassembled WGS sequence"/>
</dbReference>
<reference evidence="2 3" key="1">
    <citation type="submission" date="2019-05" db="EMBL/GenBank/DDBJ databases">
        <title>Another draft genome of Portunus trituberculatus and its Hox gene families provides insights of decapod evolution.</title>
        <authorList>
            <person name="Jeong J.-H."/>
            <person name="Song I."/>
            <person name="Kim S."/>
            <person name="Choi T."/>
            <person name="Kim D."/>
            <person name="Ryu S."/>
            <person name="Kim W."/>
        </authorList>
    </citation>
    <scope>NUCLEOTIDE SEQUENCE [LARGE SCALE GENOMIC DNA]</scope>
    <source>
        <tissue evidence="2">Muscle</tissue>
    </source>
</reference>
<accession>A0A5B7JI21</accession>
<comment type="caution">
    <text evidence="2">The sequence shown here is derived from an EMBL/GenBank/DDBJ whole genome shotgun (WGS) entry which is preliminary data.</text>
</comment>
<proteinExistence type="predicted"/>
<evidence type="ECO:0000313" key="2">
    <source>
        <dbReference type="EMBL" id="MPC92907.1"/>
    </source>
</evidence>
<evidence type="ECO:0000256" key="1">
    <source>
        <dbReference type="SAM" id="MobiDB-lite"/>
    </source>
</evidence>
<dbReference type="AlphaFoldDB" id="A0A5B7JI21"/>
<sequence length="37" mass="3756">MGAIPYHVGTNQARRAGTWGSISGGAPEGWADNLSLG</sequence>
<protein>
    <submittedName>
        <fullName evidence="2">Uncharacterized protein</fullName>
    </submittedName>
</protein>
<dbReference type="EMBL" id="VSRR010092966">
    <property type="protein sequence ID" value="MPC92907.1"/>
    <property type="molecule type" value="Genomic_DNA"/>
</dbReference>